<feature type="compositionally biased region" description="Polar residues" evidence="1">
    <location>
        <begin position="154"/>
        <end position="166"/>
    </location>
</feature>
<sequence>MLRFLMHRFCNGQGLGVACCSACLPGAGVLPRCSCCRTSISTPQRTARRKTPPASGSLLGPNRSPRRPWTPPARRSAAYDRRHAPTGSALAPLRPESGHLETPPGSGCASVRQSRNTLREFHACPVWPQPARPPLAEGEDLSGSYRTRTRTSDSEASQFEGSTLAFSGSYGVRLGRSSPGRA</sequence>
<reference evidence="2" key="1">
    <citation type="journal article" date="2015" name="Nature">
        <title>Complex archaea that bridge the gap between prokaryotes and eukaryotes.</title>
        <authorList>
            <person name="Spang A."/>
            <person name="Saw J.H."/>
            <person name="Jorgensen S.L."/>
            <person name="Zaremba-Niedzwiedzka K."/>
            <person name="Martijn J."/>
            <person name="Lind A.E."/>
            <person name="van Eijk R."/>
            <person name="Schleper C."/>
            <person name="Guy L."/>
            <person name="Ettema T.J."/>
        </authorList>
    </citation>
    <scope>NUCLEOTIDE SEQUENCE</scope>
</reference>
<protein>
    <submittedName>
        <fullName evidence="2">Uncharacterized protein</fullName>
    </submittedName>
</protein>
<comment type="caution">
    <text evidence="2">The sequence shown here is derived from an EMBL/GenBank/DDBJ whole genome shotgun (WGS) entry which is preliminary data.</text>
</comment>
<accession>A0A0F9K3F0</accession>
<gene>
    <name evidence="2" type="ORF">LCGC14_1378260</name>
</gene>
<evidence type="ECO:0000256" key="1">
    <source>
        <dbReference type="SAM" id="MobiDB-lite"/>
    </source>
</evidence>
<name>A0A0F9K3F0_9ZZZZ</name>
<dbReference type="EMBL" id="LAZR01008777">
    <property type="protein sequence ID" value="KKM76619.1"/>
    <property type="molecule type" value="Genomic_DNA"/>
</dbReference>
<proteinExistence type="predicted"/>
<evidence type="ECO:0000313" key="2">
    <source>
        <dbReference type="EMBL" id="KKM76619.1"/>
    </source>
</evidence>
<feature type="region of interest" description="Disordered" evidence="1">
    <location>
        <begin position="44"/>
        <end position="112"/>
    </location>
</feature>
<dbReference type="PROSITE" id="PS51257">
    <property type="entry name" value="PROKAR_LIPOPROTEIN"/>
    <property type="match status" value="1"/>
</dbReference>
<organism evidence="2">
    <name type="scientific">marine sediment metagenome</name>
    <dbReference type="NCBI Taxonomy" id="412755"/>
    <lineage>
        <taxon>unclassified sequences</taxon>
        <taxon>metagenomes</taxon>
        <taxon>ecological metagenomes</taxon>
    </lineage>
</organism>
<dbReference type="AlphaFoldDB" id="A0A0F9K3F0"/>
<feature type="region of interest" description="Disordered" evidence="1">
    <location>
        <begin position="125"/>
        <end position="182"/>
    </location>
</feature>